<evidence type="ECO:0000256" key="7">
    <source>
        <dbReference type="ARBA" id="ARBA00023125"/>
    </source>
</evidence>
<evidence type="ECO:0000256" key="4">
    <source>
        <dbReference type="ARBA" id="ARBA00022771"/>
    </source>
</evidence>
<evidence type="ECO:0000256" key="6">
    <source>
        <dbReference type="ARBA" id="ARBA00023015"/>
    </source>
</evidence>
<dbReference type="AlphaFoldDB" id="A0A6P7F5T7"/>
<accession>A0A6P7F5T7</accession>
<evidence type="ECO:0000256" key="10">
    <source>
        <dbReference type="PROSITE-ProRule" id="PRU00042"/>
    </source>
</evidence>
<evidence type="ECO:0000256" key="2">
    <source>
        <dbReference type="ARBA" id="ARBA00022723"/>
    </source>
</evidence>
<dbReference type="GO" id="GO:0005634">
    <property type="term" value="C:nucleus"/>
    <property type="evidence" value="ECO:0007669"/>
    <property type="project" value="UniProtKB-ARBA"/>
</dbReference>
<dbReference type="GeneID" id="114325075"/>
<dbReference type="Gene3D" id="3.30.160.60">
    <property type="entry name" value="Classic Zinc Finger"/>
    <property type="match status" value="6"/>
</dbReference>
<keyword evidence="5" id="KW-0862">Zinc</keyword>
<dbReference type="FunFam" id="3.30.160.60:FF:000446">
    <property type="entry name" value="Zinc finger protein"/>
    <property type="match status" value="1"/>
</dbReference>
<dbReference type="InterPro" id="IPR013087">
    <property type="entry name" value="Znf_C2H2_type"/>
</dbReference>
<dbReference type="GO" id="GO:0000978">
    <property type="term" value="F:RNA polymerase II cis-regulatory region sequence-specific DNA binding"/>
    <property type="evidence" value="ECO:0007669"/>
    <property type="project" value="TreeGrafter"/>
</dbReference>
<keyword evidence="2" id="KW-0479">Metal-binding</keyword>
<organism evidence="14">
    <name type="scientific">Diabrotica virgifera virgifera</name>
    <name type="common">western corn rootworm</name>
    <dbReference type="NCBI Taxonomy" id="50390"/>
    <lineage>
        <taxon>Eukaryota</taxon>
        <taxon>Metazoa</taxon>
        <taxon>Ecdysozoa</taxon>
        <taxon>Arthropoda</taxon>
        <taxon>Hexapoda</taxon>
        <taxon>Insecta</taxon>
        <taxon>Pterygota</taxon>
        <taxon>Neoptera</taxon>
        <taxon>Endopterygota</taxon>
        <taxon>Coleoptera</taxon>
        <taxon>Polyphaga</taxon>
        <taxon>Cucujiformia</taxon>
        <taxon>Chrysomeloidea</taxon>
        <taxon>Chrysomelidae</taxon>
        <taxon>Galerucinae</taxon>
        <taxon>Diabroticina</taxon>
        <taxon>Diabroticites</taxon>
        <taxon>Diabrotica</taxon>
    </lineage>
</organism>
<evidence type="ECO:0000256" key="1">
    <source>
        <dbReference type="ARBA" id="ARBA00004123"/>
    </source>
</evidence>
<dbReference type="GO" id="GO:0008270">
    <property type="term" value="F:zinc ion binding"/>
    <property type="evidence" value="ECO:0007669"/>
    <property type="project" value="UniProtKB-KW"/>
</dbReference>
<feature type="domain" description="C2H2-type" evidence="11">
    <location>
        <begin position="350"/>
        <end position="377"/>
    </location>
</feature>
<feature type="domain" description="C2H2-type" evidence="11">
    <location>
        <begin position="321"/>
        <end position="349"/>
    </location>
</feature>
<dbReference type="FunFam" id="3.30.160.60:FF:001818">
    <property type="entry name" value="GDNF-inducible zinc finger protein 1 isoform X1"/>
    <property type="match status" value="1"/>
</dbReference>
<gene>
    <name evidence="14" type="primary">LOC114325075</name>
</gene>
<dbReference type="RefSeq" id="XP_028128805.1">
    <property type="nucleotide sequence ID" value="XM_028273004.1"/>
</dbReference>
<dbReference type="FunFam" id="3.30.160.60:FF:000557">
    <property type="entry name" value="zinc finger and SCAN domain-containing protein 29"/>
    <property type="match status" value="1"/>
</dbReference>
<evidence type="ECO:0000256" key="5">
    <source>
        <dbReference type="ARBA" id="ARBA00022833"/>
    </source>
</evidence>
<dbReference type="OrthoDB" id="6077919at2759"/>
<evidence type="ECO:0000313" key="12">
    <source>
        <dbReference type="EnsemblMetazoa" id="XP_028128805.1"/>
    </source>
</evidence>
<feature type="domain" description="C2H2-type" evidence="11">
    <location>
        <begin position="129"/>
        <end position="156"/>
    </location>
</feature>
<keyword evidence="7" id="KW-0238">DNA-binding</keyword>
<feature type="domain" description="C2H2-type" evidence="11">
    <location>
        <begin position="262"/>
        <end position="289"/>
    </location>
</feature>
<evidence type="ECO:0000313" key="13">
    <source>
        <dbReference type="Proteomes" id="UP001652700"/>
    </source>
</evidence>
<keyword evidence="8" id="KW-0804">Transcription</keyword>
<protein>
    <submittedName>
        <fullName evidence="14">Zinc finger protein OZF-like</fullName>
    </submittedName>
</protein>
<dbReference type="GO" id="GO:0000981">
    <property type="term" value="F:DNA-binding transcription factor activity, RNA polymerase II-specific"/>
    <property type="evidence" value="ECO:0007669"/>
    <property type="project" value="TreeGrafter"/>
</dbReference>
<evidence type="ECO:0000256" key="8">
    <source>
        <dbReference type="ARBA" id="ARBA00023163"/>
    </source>
</evidence>
<name>A0A6P7F5T7_DIAVI</name>
<keyword evidence="4 10" id="KW-0863">Zinc-finger</keyword>
<evidence type="ECO:0000256" key="3">
    <source>
        <dbReference type="ARBA" id="ARBA00022737"/>
    </source>
</evidence>
<dbReference type="PROSITE" id="PS50157">
    <property type="entry name" value="ZINC_FINGER_C2H2_2"/>
    <property type="match status" value="7"/>
</dbReference>
<keyword evidence="9" id="KW-0539">Nucleus</keyword>
<dbReference type="InParanoid" id="A0A6P7F5T7"/>
<keyword evidence="13" id="KW-1185">Reference proteome</keyword>
<keyword evidence="6" id="KW-0805">Transcription regulation</keyword>
<dbReference type="InterPro" id="IPR050752">
    <property type="entry name" value="C2H2-ZF_domain"/>
</dbReference>
<dbReference type="InterPro" id="IPR036236">
    <property type="entry name" value="Znf_C2H2_sf"/>
</dbReference>
<dbReference type="PANTHER" id="PTHR24384">
    <property type="entry name" value="FINGER PUTATIVE TRANSCRIPTION FACTOR FAMILY-RELATED"/>
    <property type="match status" value="1"/>
</dbReference>
<dbReference type="PANTHER" id="PTHR24384:SF189">
    <property type="entry name" value="C2H2-TYPE DOMAIN-CONTAINING PROTEIN-RELATED"/>
    <property type="match status" value="1"/>
</dbReference>
<evidence type="ECO:0000259" key="11">
    <source>
        <dbReference type="PROSITE" id="PS50157"/>
    </source>
</evidence>
<keyword evidence="3" id="KW-0677">Repeat</keyword>
<evidence type="ECO:0000256" key="9">
    <source>
        <dbReference type="ARBA" id="ARBA00023242"/>
    </source>
</evidence>
<reference evidence="12" key="2">
    <citation type="submission" date="2025-05" db="UniProtKB">
        <authorList>
            <consortium name="EnsemblMetazoa"/>
        </authorList>
    </citation>
    <scope>IDENTIFICATION</scope>
</reference>
<feature type="domain" description="C2H2-type" evidence="11">
    <location>
        <begin position="377"/>
        <end position="404"/>
    </location>
</feature>
<reference evidence="14" key="1">
    <citation type="submission" date="2025-04" db="UniProtKB">
        <authorList>
            <consortium name="RefSeq"/>
        </authorList>
    </citation>
    <scope>IDENTIFICATION</scope>
    <source>
        <tissue evidence="14">Whole insect</tissue>
    </source>
</reference>
<dbReference type="SMART" id="SM00355">
    <property type="entry name" value="ZnF_C2H2"/>
    <property type="match status" value="10"/>
</dbReference>
<dbReference type="Proteomes" id="UP001652700">
    <property type="component" value="Unplaced"/>
</dbReference>
<proteinExistence type="predicted"/>
<comment type="subcellular location">
    <subcellularLocation>
        <location evidence="1">Nucleus</location>
    </subcellularLocation>
</comment>
<dbReference type="EnsemblMetazoa" id="XM_028273004.2">
    <property type="protein sequence ID" value="XP_028128805.1"/>
    <property type="gene ID" value="LOC114325075"/>
</dbReference>
<dbReference type="SUPFAM" id="SSF57667">
    <property type="entry name" value="beta-beta-alpha zinc fingers"/>
    <property type="match status" value="3"/>
</dbReference>
<dbReference type="Pfam" id="PF13912">
    <property type="entry name" value="zf-C2H2_6"/>
    <property type="match status" value="1"/>
</dbReference>
<dbReference type="FunCoup" id="A0A6P7F5T7">
    <property type="interactions" value="39"/>
</dbReference>
<dbReference type="PROSITE" id="PS00028">
    <property type="entry name" value="ZINC_FINGER_C2H2_1"/>
    <property type="match status" value="7"/>
</dbReference>
<dbReference type="Pfam" id="PF00096">
    <property type="entry name" value="zf-C2H2"/>
    <property type="match status" value="2"/>
</dbReference>
<feature type="domain" description="C2H2-type" evidence="11">
    <location>
        <begin position="204"/>
        <end position="231"/>
    </location>
</feature>
<feature type="domain" description="C2H2-type" evidence="11">
    <location>
        <begin position="405"/>
        <end position="432"/>
    </location>
</feature>
<dbReference type="KEGG" id="dvv:114325075"/>
<sequence length="451" mass="52515">MVTSKTAPHALKVTPSQNQLLMTKKTSPPVLKVISKVLMASNTVGSGPTPPMKVIPTKNLINHPTTLSNVHPSTQVVIQSERVSPIYINPFDYTPYVKNTLSPICRLKIFDAAKGERNLMQEKVFLFAWTCKICRKEFPEKEHLLEHYEMHKNTTDQLGDIDENNDTYTIGSKEVTLNPICMTTYTNIARYQQHVAQKHKPKDHYCDTCKHTFTDDFYLSIHKSTHNQDPGLYECVICKKFQTKNTKTLYEHISKEHVKEEMYCNECDKTFLSRTWFEDHKIFHEDINKRHTYKCRKCESTFTFTSNYSLMEHMQESHIKYKCNQCDVTFPYKQNLDKHNSHLHLTEGKFICNECGEAFTKLSTLRFHEIIHKAGKHVCSVCGKMFKKKVALNLHMRGHTGEKPYSCNFCDKAFAQRNVYYTHRRIHTGERPFSCSECKNSFTDRSALRQP</sequence>
<evidence type="ECO:0000313" key="14">
    <source>
        <dbReference type="RefSeq" id="XP_028128805.1"/>
    </source>
</evidence>